<dbReference type="EMBL" id="JH598362">
    <property type="status" value="NOT_ANNOTATED_CDS"/>
    <property type="molecule type" value="Genomic_DNA"/>
</dbReference>
<keyword evidence="3" id="KW-1185">Reference proteome</keyword>
<accession>M4BKW4</accession>
<evidence type="ECO:0000313" key="2">
    <source>
        <dbReference type="EnsemblProtists" id="HpaP807047"/>
    </source>
</evidence>
<reference evidence="3" key="1">
    <citation type="journal article" date="2010" name="Science">
        <title>Signatures of adaptation to obligate biotrophy in the Hyaloperonospora arabidopsidis genome.</title>
        <authorList>
            <person name="Baxter L."/>
            <person name="Tripathy S."/>
            <person name="Ishaque N."/>
            <person name="Boot N."/>
            <person name="Cabral A."/>
            <person name="Kemen E."/>
            <person name="Thines M."/>
            <person name="Ah-Fong A."/>
            <person name="Anderson R."/>
            <person name="Badejoko W."/>
            <person name="Bittner-Eddy P."/>
            <person name="Boore J.L."/>
            <person name="Chibucos M.C."/>
            <person name="Coates M."/>
            <person name="Dehal P."/>
            <person name="Delehaunty K."/>
            <person name="Dong S."/>
            <person name="Downton P."/>
            <person name="Dumas B."/>
            <person name="Fabro G."/>
            <person name="Fronick C."/>
            <person name="Fuerstenberg S.I."/>
            <person name="Fulton L."/>
            <person name="Gaulin E."/>
            <person name="Govers F."/>
            <person name="Hughes L."/>
            <person name="Humphray S."/>
            <person name="Jiang R.H."/>
            <person name="Judelson H."/>
            <person name="Kamoun S."/>
            <person name="Kyung K."/>
            <person name="Meijer H."/>
            <person name="Minx P."/>
            <person name="Morris P."/>
            <person name="Nelson J."/>
            <person name="Phuntumart V."/>
            <person name="Qutob D."/>
            <person name="Rehmany A."/>
            <person name="Rougon-Cardoso A."/>
            <person name="Ryden P."/>
            <person name="Torto-Alalibo T."/>
            <person name="Studholme D."/>
            <person name="Wang Y."/>
            <person name="Win J."/>
            <person name="Wood J."/>
            <person name="Clifton S.W."/>
            <person name="Rogers J."/>
            <person name="Van den Ackerveken G."/>
            <person name="Jones J.D."/>
            <person name="McDowell J.M."/>
            <person name="Beynon J."/>
            <person name="Tyler B.M."/>
        </authorList>
    </citation>
    <scope>NUCLEOTIDE SEQUENCE [LARGE SCALE GENOMIC DNA]</scope>
    <source>
        <strain evidence="3">Emoy2</strain>
    </source>
</reference>
<dbReference type="EnsemblProtists" id="HpaT807047">
    <property type="protein sequence ID" value="HpaP807047"/>
    <property type="gene ID" value="HpaG807047"/>
</dbReference>
<evidence type="ECO:0000313" key="3">
    <source>
        <dbReference type="Proteomes" id="UP000011713"/>
    </source>
</evidence>
<protein>
    <submittedName>
        <fullName evidence="2">Uncharacterized protein</fullName>
    </submittedName>
</protein>
<dbReference type="Proteomes" id="UP000011713">
    <property type="component" value="Unassembled WGS sequence"/>
</dbReference>
<dbReference type="InParanoid" id="M4BKW4"/>
<evidence type="ECO:0000256" key="1">
    <source>
        <dbReference type="SAM" id="MobiDB-lite"/>
    </source>
</evidence>
<sequence length="100" mass="11759">MARDYVKMALWDYRSGNRTLVKRPLSPESNCFERVVTTQPDILLVISSYNRQSEPQNWTRCRCILRKSIKGSALWSSPFHRSNSVHRTESSQKRLYNTSH</sequence>
<proteinExistence type="predicted"/>
<organism evidence="2 3">
    <name type="scientific">Hyaloperonospora arabidopsidis (strain Emoy2)</name>
    <name type="common">Downy mildew agent</name>
    <name type="synonym">Peronospora arabidopsidis</name>
    <dbReference type="NCBI Taxonomy" id="559515"/>
    <lineage>
        <taxon>Eukaryota</taxon>
        <taxon>Sar</taxon>
        <taxon>Stramenopiles</taxon>
        <taxon>Oomycota</taxon>
        <taxon>Peronosporomycetes</taxon>
        <taxon>Peronosporales</taxon>
        <taxon>Peronosporaceae</taxon>
        <taxon>Hyaloperonospora</taxon>
    </lineage>
</organism>
<dbReference type="HOGENOM" id="CLU_2311570_0_0_1"/>
<dbReference type="AlphaFoldDB" id="M4BKW4"/>
<dbReference type="VEuPathDB" id="FungiDB:HpaG807047"/>
<feature type="region of interest" description="Disordered" evidence="1">
    <location>
        <begin position="79"/>
        <end position="100"/>
    </location>
</feature>
<reference evidence="2" key="2">
    <citation type="submission" date="2015-06" db="UniProtKB">
        <authorList>
            <consortium name="EnsemblProtists"/>
        </authorList>
    </citation>
    <scope>IDENTIFICATION</scope>
    <source>
        <strain evidence="2">Emoy2</strain>
    </source>
</reference>
<name>M4BKW4_HYAAE</name>